<protein>
    <submittedName>
        <fullName evidence="1">Uncharacterized protein</fullName>
    </submittedName>
</protein>
<accession>A0A645AVT9</accession>
<comment type="caution">
    <text evidence="1">The sequence shown here is derived from an EMBL/GenBank/DDBJ whole genome shotgun (WGS) entry which is preliminary data.</text>
</comment>
<dbReference type="AlphaFoldDB" id="A0A645AVT9"/>
<reference evidence="1" key="1">
    <citation type="submission" date="2019-08" db="EMBL/GenBank/DDBJ databases">
        <authorList>
            <person name="Kucharzyk K."/>
            <person name="Murdoch R.W."/>
            <person name="Higgins S."/>
            <person name="Loffler F."/>
        </authorList>
    </citation>
    <scope>NUCLEOTIDE SEQUENCE</scope>
</reference>
<name>A0A645AVT9_9ZZZZ</name>
<dbReference type="EMBL" id="VSSQ01016230">
    <property type="protein sequence ID" value="MPM57362.1"/>
    <property type="molecule type" value="Genomic_DNA"/>
</dbReference>
<gene>
    <name evidence="1" type="ORF">SDC9_104184</name>
</gene>
<evidence type="ECO:0000313" key="1">
    <source>
        <dbReference type="EMBL" id="MPM57362.1"/>
    </source>
</evidence>
<sequence>MSPSLFIGQINLYNAVKSSGAQERRIQHIRPISRSDHKDFYLIVRRNSVHLDQKLVECLIVFLVAVVLSSFSAQHLDFINEDYGTVPVHPFCSLFGLGE</sequence>
<proteinExistence type="predicted"/>
<organism evidence="1">
    <name type="scientific">bioreactor metagenome</name>
    <dbReference type="NCBI Taxonomy" id="1076179"/>
    <lineage>
        <taxon>unclassified sequences</taxon>
        <taxon>metagenomes</taxon>
        <taxon>ecological metagenomes</taxon>
    </lineage>
</organism>